<protein>
    <submittedName>
        <fullName evidence="4">Putative hydrolase of the HAD superfamily</fullName>
    </submittedName>
</protein>
<evidence type="ECO:0000256" key="1">
    <source>
        <dbReference type="ARBA" id="ARBA00001946"/>
    </source>
</evidence>
<keyword evidence="2 4" id="KW-0378">Hydrolase</keyword>
<dbReference type="SFLD" id="SFLDG01129">
    <property type="entry name" value="C1.5:_HAD__Beta-PGM__Phosphata"/>
    <property type="match status" value="1"/>
</dbReference>
<reference evidence="4 5" key="1">
    <citation type="submission" date="2019-03" db="EMBL/GenBank/DDBJ databases">
        <title>Genomic Encyclopedia of Type Strains, Phase IV (KMG-IV): sequencing the most valuable type-strain genomes for metagenomic binning, comparative biology and taxonomic classification.</title>
        <authorList>
            <person name="Goeker M."/>
        </authorList>
    </citation>
    <scope>NUCLEOTIDE SEQUENCE [LARGE SCALE GENOMIC DNA]</scope>
    <source>
        <strain evidence="4 5">DSM 10053</strain>
    </source>
</reference>
<dbReference type="GO" id="GO:0009231">
    <property type="term" value="P:riboflavin biosynthetic process"/>
    <property type="evidence" value="ECO:0007669"/>
    <property type="project" value="TreeGrafter"/>
</dbReference>
<dbReference type="NCBIfam" id="TIGR01549">
    <property type="entry name" value="HAD-SF-IA-v1"/>
    <property type="match status" value="1"/>
</dbReference>
<sequence>MKFYRTFTPFSVISFDLDDTLYDNTEIIKLAMQEFIALLREKSQIAELDDKMWGIYRNQVFQQDPIGCEDVTQWRINTIQVLLQEQGKTAVEIERISQNCIDHFLHWRHQINIPQQSIDVLNQLKQHFRLVAITNGNVEPERIGLEQFDLVLTGGVQGRAKPEADLFHQTARYFGIKSSEILHVGDHLVADVQGAIQAGCQAVWLNLSGKGIGQFSEARLLPSVEMADLTELLLLQG</sequence>
<accession>A0A4R1KUL9</accession>
<dbReference type="PANTHER" id="PTHR46470:SF4">
    <property type="entry name" value="5-AMINO-6-(5-PHOSPHO-D-RIBITYLAMINO)URACIL PHOSPHATASE YIGB"/>
    <property type="match status" value="1"/>
</dbReference>
<evidence type="ECO:0000313" key="5">
    <source>
        <dbReference type="Proteomes" id="UP000295496"/>
    </source>
</evidence>
<proteinExistence type="predicted"/>
<evidence type="ECO:0000256" key="2">
    <source>
        <dbReference type="ARBA" id="ARBA00022801"/>
    </source>
</evidence>
<dbReference type="InterPro" id="IPR023214">
    <property type="entry name" value="HAD_sf"/>
</dbReference>
<dbReference type="SFLD" id="SFLDS00003">
    <property type="entry name" value="Haloacid_Dehalogenase"/>
    <property type="match status" value="1"/>
</dbReference>
<evidence type="ECO:0000313" key="4">
    <source>
        <dbReference type="EMBL" id="TCK68347.1"/>
    </source>
</evidence>
<dbReference type="AlphaFoldDB" id="A0A4R1KUL9"/>
<dbReference type="PANTHER" id="PTHR46470">
    <property type="entry name" value="N-ACYLNEURAMINATE-9-PHOSPHATASE"/>
    <property type="match status" value="1"/>
</dbReference>
<gene>
    <name evidence="4" type="ORF">EV692_1677</name>
</gene>
<dbReference type="Proteomes" id="UP000295496">
    <property type="component" value="Unassembled WGS sequence"/>
</dbReference>
<name>A0A4R1KUL9_9PAST</name>
<evidence type="ECO:0000256" key="3">
    <source>
        <dbReference type="ARBA" id="ARBA00022842"/>
    </source>
</evidence>
<dbReference type="Gene3D" id="3.40.50.1000">
    <property type="entry name" value="HAD superfamily/HAD-like"/>
    <property type="match status" value="1"/>
</dbReference>
<dbReference type="NCBIfam" id="TIGR01509">
    <property type="entry name" value="HAD-SF-IA-v3"/>
    <property type="match status" value="1"/>
</dbReference>
<dbReference type="Gene3D" id="1.20.120.1600">
    <property type="match status" value="1"/>
</dbReference>
<dbReference type="RefSeq" id="WP_132302278.1">
    <property type="nucleotide sequence ID" value="NZ_CP170642.1"/>
</dbReference>
<comment type="caution">
    <text evidence="4">The sequence shown here is derived from an EMBL/GenBank/DDBJ whole genome shotgun (WGS) entry which is preliminary data.</text>
</comment>
<dbReference type="SUPFAM" id="SSF56784">
    <property type="entry name" value="HAD-like"/>
    <property type="match status" value="1"/>
</dbReference>
<dbReference type="InterPro" id="IPR006439">
    <property type="entry name" value="HAD-SF_hydro_IA"/>
</dbReference>
<keyword evidence="3" id="KW-0460">Magnesium</keyword>
<keyword evidence="5" id="KW-1185">Reference proteome</keyword>
<dbReference type="EMBL" id="SMGJ01000005">
    <property type="protein sequence ID" value="TCK68347.1"/>
    <property type="molecule type" value="Genomic_DNA"/>
</dbReference>
<dbReference type="Pfam" id="PF00702">
    <property type="entry name" value="Hydrolase"/>
    <property type="match status" value="1"/>
</dbReference>
<dbReference type="InterPro" id="IPR036412">
    <property type="entry name" value="HAD-like_sf"/>
</dbReference>
<organism evidence="4 5">
    <name type="scientific">Lonepinella koalarum</name>
    <dbReference type="NCBI Taxonomy" id="53417"/>
    <lineage>
        <taxon>Bacteria</taxon>
        <taxon>Pseudomonadati</taxon>
        <taxon>Pseudomonadota</taxon>
        <taxon>Gammaproteobacteria</taxon>
        <taxon>Pasteurellales</taxon>
        <taxon>Pasteurellaceae</taxon>
        <taxon>Lonepinella</taxon>
    </lineage>
</organism>
<comment type="cofactor">
    <cofactor evidence="1">
        <name>Mg(2+)</name>
        <dbReference type="ChEBI" id="CHEBI:18420"/>
    </cofactor>
</comment>
<dbReference type="GO" id="GO:0016787">
    <property type="term" value="F:hydrolase activity"/>
    <property type="evidence" value="ECO:0007669"/>
    <property type="project" value="UniProtKB-KW"/>
</dbReference>
<dbReference type="InterPro" id="IPR051400">
    <property type="entry name" value="HAD-like_hydrolase"/>
</dbReference>